<evidence type="ECO:0000313" key="2">
    <source>
        <dbReference type="Proteomes" id="UP000828924"/>
    </source>
</evidence>
<protein>
    <submittedName>
        <fullName evidence="1">Uncharacterized protein</fullName>
    </submittedName>
</protein>
<gene>
    <name evidence="1" type="ORF">J4032_28920</name>
</gene>
<keyword evidence="2" id="KW-1185">Reference proteome</keyword>
<accession>A0ABY3WQN0</accession>
<evidence type="ECO:0000313" key="1">
    <source>
        <dbReference type="EMBL" id="UNM14953.1"/>
    </source>
</evidence>
<name>A0ABY3WQN0_9ACTN</name>
<proteinExistence type="predicted"/>
<dbReference type="RefSeq" id="WP_242335689.1">
    <property type="nucleotide sequence ID" value="NZ_CP071872.1"/>
</dbReference>
<reference evidence="1 2" key="1">
    <citation type="submission" date="2021-03" db="EMBL/GenBank/DDBJ databases">
        <title>Complete genome of Streptomyces formicae strain 1H-GS9 (DSM 100524).</title>
        <authorList>
            <person name="Atanasov K.E."/>
            <person name="Altabella T."/>
            <person name="Ferrer A."/>
        </authorList>
    </citation>
    <scope>NUCLEOTIDE SEQUENCE [LARGE SCALE GENOMIC DNA]</scope>
    <source>
        <strain evidence="1 2">1H-GS9</strain>
    </source>
</reference>
<dbReference type="Proteomes" id="UP000828924">
    <property type="component" value="Chromosome"/>
</dbReference>
<organism evidence="1 2">
    <name type="scientific">Streptomyces formicae</name>
    <dbReference type="NCBI Taxonomy" id="1616117"/>
    <lineage>
        <taxon>Bacteria</taxon>
        <taxon>Bacillati</taxon>
        <taxon>Actinomycetota</taxon>
        <taxon>Actinomycetes</taxon>
        <taxon>Kitasatosporales</taxon>
        <taxon>Streptomycetaceae</taxon>
        <taxon>Streptomyces</taxon>
    </lineage>
</organism>
<sequence length="122" mass="13018">MGTLVTTPVASAAFGHPSDQSACSLGSGPVFISGALLCAPRAGAEVWWDGRVSDPAWHYLMGRLDGSAHDFACCREGAPHRGGNNIWYYTWSNEAHATYGLGYVKSTDVSAGMHPYPGLRRC</sequence>
<dbReference type="EMBL" id="CP071872">
    <property type="protein sequence ID" value="UNM14953.1"/>
    <property type="molecule type" value="Genomic_DNA"/>
</dbReference>